<dbReference type="STRING" id="375574.GCA_001418035_00169"/>
<proteinExistence type="predicted"/>
<dbReference type="SUPFAM" id="SSF53850">
    <property type="entry name" value="Periplasmic binding protein-like II"/>
    <property type="match status" value="1"/>
</dbReference>
<dbReference type="Gene3D" id="3.40.190.10">
    <property type="entry name" value="Periplasmic binding protein-like II"/>
    <property type="match status" value="2"/>
</dbReference>
<dbReference type="AlphaFoldDB" id="A0A0K6GSJ8"/>
<accession>A0A0K6GSJ8</accession>
<evidence type="ECO:0000313" key="1">
    <source>
        <dbReference type="EMBL" id="CUA81528.1"/>
    </source>
</evidence>
<protein>
    <submittedName>
        <fullName evidence="1">ABC-type amino acid transport/signal transduction system, periplasmic component/domain</fullName>
    </submittedName>
</protein>
<dbReference type="PANTHER" id="PTHR35936:SF35">
    <property type="entry name" value="L-CYSTINE-BINDING PROTEIN TCYJ"/>
    <property type="match status" value="1"/>
</dbReference>
<name>A0A0K6GSJ8_9NEIS</name>
<evidence type="ECO:0000313" key="2">
    <source>
        <dbReference type="Proteomes" id="UP000243535"/>
    </source>
</evidence>
<dbReference type="RefSeq" id="WP_054284610.1">
    <property type="nucleotide sequence ID" value="NZ_CYHA01000001.1"/>
</dbReference>
<gene>
    <name evidence="1" type="ORF">Ga0061063_0370</name>
</gene>
<keyword evidence="2" id="KW-1185">Reference proteome</keyword>
<dbReference type="OrthoDB" id="9132274at2"/>
<dbReference type="PANTHER" id="PTHR35936">
    <property type="entry name" value="MEMBRANE-BOUND LYTIC MUREIN TRANSGLYCOSYLASE F"/>
    <property type="match status" value="1"/>
</dbReference>
<dbReference type="EMBL" id="CYHA01000001">
    <property type="protein sequence ID" value="CUA81528.1"/>
    <property type="molecule type" value="Genomic_DNA"/>
</dbReference>
<dbReference type="Proteomes" id="UP000243535">
    <property type="component" value="Unassembled WGS sequence"/>
</dbReference>
<sequence length="261" mass="29809">MNPSSCYRLAAWLFILCLLSPVHAWSRPFRICLEDWPPHAFVAGTSVTGPSVDIYREALANLGIHTVEFLPISYNRCSEEVRLGTMDMKLFVLANELPDLPTTREPTEYWLLAAIVHRDAPWQRFTGLETFRSSLVGTVEGYVYPEALARFIAPRARMTFSPVQAYRQLENRRVDVVFLDLVDFETRNRALGLPLRALRPLVNAQPLYAALARPHAALAPRLSRVLRAMRRSGRFDTLYRQHTGQGFGEWRQQAELPEGSR</sequence>
<reference evidence="2" key="1">
    <citation type="submission" date="2015-08" db="EMBL/GenBank/DDBJ databases">
        <authorList>
            <person name="Varghese N."/>
        </authorList>
    </citation>
    <scope>NUCLEOTIDE SEQUENCE [LARGE SCALE GENOMIC DNA]</scope>
    <source>
        <strain evidence="2">DSM 17901</strain>
    </source>
</reference>
<organism evidence="1 2">
    <name type="scientific">Gulbenkiania indica</name>
    <dbReference type="NCBI Taxonomy" id="375574"/>
    <lineage>
        <taxon>Bacteria</taxon>
        <taxon>Pseudomonadati</taxon>
        <taxon>Pseudomonadota</taxon>
        <taxon>Betaproteobacteria</taxon>
        <taxon>Neisseriales</taxon>
        <taxon>Chromobacteriaceae</taxon>
        <taxon>Gulbenkiania</taxon>
    </lineage>
</organism>